<dbReference type="HOGENOM" id="CLU_3068695_0_0_1"/>
<gene>
    <name evidence="2" type="ORF">FOYG_08382</name>
</gene>
<dbReference type="EMBL" id="JH717843">
    <property type="protein sequence ID" value="EWY91174.1"/>
    <property type="molecule type" value="Genomic_DNA"/>
</dbReference>
<dbReference type="Proteomes" id="UP000030753">
    <property type="component" value="Unassembled WGS sequence"/>
</dbReference>
<reference evidence="2 3" key="1">
    <citation type="submission" date="2011-06" db="EMBL/GenBank/DDBJ databases">
        <title>The Genome Sequence of Fusarium oxysporum FOSC 3-a.</title>
        <authorList>
            <consortium name="The Broad Institute Genome Sequencing Platform"/>
            <person name="Ma L.-J."/>
            <person name="Gale L.R."/>
            <person name="Schwartz D.C."/>
            <person name="Zhou S."/>
            <person name="Corby-Kistler H."/>
            <person name="Young S.K."/>
            <person name="Zeng Q."/>
            <person name="Gargeya S."/>
            <person name="Fitzgerald M."/>
            <person name="Haas B."/>
            <person name="Abouelleil A."/>
            <person name="Alvarado L."/>
            <person name="Arachchi H.M."/>
            <person name="Berlin A."/>
            <person name="Brown A."/>
            <person name="Chapman S.B."/>
            <person name="Chen Z."/>
            <person name="Dunbar C."/>
            <person name="Freedman E."/>
            <person name="Gearin G."/>
            <person name="Gellesch M."/>
            <person name="Goldberg J."/>
            <person name="Griggs A."/>
            <person name="Gujja S."/>
            <person name="Heiman D."/>
            <person name="Howarth C."/>
            <person name="Larson L."/>
            <person name="Lui A."/>
            <person name="MacDonald P.J.P."/>
            <person name="Mehta T."/>
            <person name="Montmayeur A."/>
            <person name="Murphy C."/>
            <person name="Neiman D."/>
            <person name="Pearson M."/>
            <person name="Priest M."/>
            <person name="Roberts A."/>
            <person name="Saif S."/>
            <person name="Shea T."/>
            <person name="Shenoy N."/>
            <person name="Sisk P."/>
            <person name="Stolte C."/>
            <person name="Sykes S."/>
            <person name="Wortman J."/>
            <person name="Nusbaum C."/>
            <person name="Birren B."/>
        </authorList>
    </citation>
    <scope>NUCLEOTIDE SEQUENCE [LARGE SCALE GENOMIC DNA]</scope>
    <source>
        <strain evidence="3">FOSC 3-a</strain>
    </source>
</reference>
<sequence length="53" mass="5943">MADTETLIGATNRNREPQGPHQRKKSFLQHIFAVIRRYGGTPFYANIGGTVLL</sequence>
<proteinExistence type="predicted"/>
<evidence type="ECO:0000313" key="3">
    <source>
        <dbReference type="Proteomes" id="UP000030753"/>
    </source>
</evidence>
<protein>
    <submittedName>
        <fullName evidence="2">Uncharacterized protein</fullName>
    </submittedName>
</protein>
<accession>W9IE82</accession>
<evidence type="ECO:0000256" key="1">
    <source>
        <dbReference type="SAM" id="MobiDB-lite"/>
    </source>
</evidence>
<name>W9IE82_FUSOX</name>
<dbReference type="AlphaFoldDB" id="W9IE82"/>
<evidence type="ECO:0000313" key="2">
    <source>
        <dbReference type="EMBL" id="EWY91174.1"/>
    </source>
</evidence>
<feature type="region of interest" description="Disordered" evidence="1">
    <location>
        <begin position="1"/>
        <end position="24"/>
    </location>
</feature>
<organism evidence="2 3">
    <name type="scientific">Fusarium oxysporum NRRL 32931</name>
    <dbReference type="NCBI Taxonomy" id="660029"/>
    <lineage>
        <taxon>Eukaryota</taxon>
        <taxon>Fungi</taxon>
        <taxon>Dikarya</taxon>
        <taxon>Ascomycota</taxon>
        <taxon>Pezizomycotina</taxon>
        <taxon>Sordariomycetes</taxon>
        <taxon>Hypocreomycetidae</taxon>
        <taxon>Hypocreales</taxon>
        <taxon>Nectriaceae</taxon>
        <taxon>Fusarium</taxon>
        <taxon>Fusarium oxysporum species complex</taxon>
    </lineage>
</organism>